<keyword evidence="2" id="KW-0812">Transmembrane</keyword>
<evidence type="ECO:0000256" key="2">
    <source>
        <dbReference type="SAM" id="Phobius"/>
    </source>
</evidence>
<keyword evidence="1" id="KW-1015">Disulfide bond</keyword>
<evidence type="ECO:0000259" key="3">
    <source>
        <dbReference type="PROSITE" id="PS50050"/>
    </source>
</evidence>
<dbReference type="InterPro" id="IPR001368">
    <property type="entry name" value="TNFR/NGFR_Cys_rich_reg"/>
</dbReference>
<dbReference type="InterPro" id="IPR052135">
    <property type="entry name" value="TNFRSF5"/>
</dbReference>
<evidence type="ECO:0000256" key="1">
    <source>
        <dbReference type="PROSITE-ProRule" id="PRU00206"/>
    </source>
</evidence>
<evidence type="ECO:0000313" key="5">
    <source>
        <dbReference type="Proteomes" id="UP001591681"/>
    </source>
</evidence>
<dbReference type="AlphaFoldDB" id="A0ABD1JCW4"/>
<name>A0ABD1JCW4_9TELE</name>
<dbReference type="Pfam" id="PF00020">
    <property type="entry name" value="TNFR_c6"/>
    <property type="match status" value="1"/>
</dbReference>
<comment type="caution">
    <text evidence="1">Lacks conserved residue(s) required for the propagation of feature annotation.</text>
</comment>
<dbReference type="SMART" id="SM00208">
    <property type="entry name" value="TNFR"/>
    <property type="match status" value="3"/>
</dbReference>
<feature type="domain" description="TNFR-Cys" evidence="3">
    <location>
        <begin position="68"/>
        <end position="109"/>
    </location>
</feature>
<sequence length="326" mass="35108">MGPAKDTGNCKPGYYSSGNDTHPCVHCPEGQYSDENNSLDHCLVCRNCHNQHLRPKRECKSDRNALCECKEGYYCTDGKVESCSHCMERTECPPGQGAVNTGAPEDTKCASCPEGFFSNVTDYYSPCIPHTNCTGKELKWKGNATTDSVCDQLGPPVCPSPPHPWMLPAGLWVGLIISAIIFVAYIYWKTRRQSRRTVSITDDHGGNISPALAPDILPPPLELKDYKVEATETPLLSSSTPPPPLLSCAVETSSSSMPCMCTLECDGVASPTVTSPTSPMRLNPLAVACGQAGESIGSSVCHSEPQEDEWPIFSSSVNLGEGKLCI</sequence>
<feature type="disulfide bond" evidence="1">
    <location>
        <begin position="27"/>
        <end position="42"/>
    </location>
</feature>
<dbReference type="EMBL" id="JBHFQA010000017">
    <property type="protein sequence ID" value="KAL2084912.1"/>
    <property type="molecule type" value="Genomic_DNA"/>
</dbReference>
<organism evidence="4 5">
    <name type="scientific">Coilia grayii</name>
    <name type="common">Gray's grenadier anchovy</name>
    <dbReference type="NCBI Taxonomy" id="363190"/>
    <lineage>
        <taxon>Eukaryota</taxon>
        <taxon>Metazoa</taxon>
        <taxon>Chordata</taxon>
        <taxon>Craniata</taxon>
        <taxon>Vertebrata</taxon>
        <taxon>Euteleostomi</taxon>
        <taxon>Actinopterygii</taxon>
        <taxon>Neopterygii</taxon>
        <taxon>Teleostei</taxon>
        <taxon>Clupei</taxon>
        <taxon>Clupeiformes</taxon>
        <taxon>Clupeoidei</taxon>
        <taxon>Engraulidae</taxon>
        <taxon>Coilinae</taxon>
        <taxon>Coilia</taxon>
    </lineage>
</organism>
<dbReference type="PROSITE" id="PS00652">
    <property type="entry name" value="TNFR_NGFR_1"/>
    <property type="match status" value="1"/>
</dbReference>
<dbReference type="SUPFAM" id="SSF57586">
    <property type="entry name" value="TNF receptor-like"/>
    <property type="match status" value="2"/>
</dbReference>
<evidence type="ECO:0000313" key="4">
    <source>
        <dbReference type="EMBL" id="KAL2084912.1"/>
    </source>
</evidence>
<dbReference type="Proteomes" id="UP001591681">
    <property type="component" value="Unassembled WGS sequence"/>
</dbReference>
<keyword evidence="2" id="KW-1133">Transmembrane helix</keyword>
<dbReference type="PANTHER" id="PTHR46875">
    <property type="entry name" value="TUMOR NECROSIS FACTOR RECEPTOR SUPERFAMILY MEMBER 5"/>
    <property type="match status" value="1"/>
</dbReference>
<dbReference type="PANTHER" id="PTHR46875:SF2">
    <property type="entry name" value="TUMOR NECROSIS FACTOR RECEPTOR SUPERFAMILY MEMBER 5-LIKE ISOFORM X1"/>
    <property type="match status" value="1"/>
</dbReference>
<dbReference type="PROSITE" id="PS50050">
    <property type="entry name" value="TNFR_NGFR_2"/>
    <property type="match status" value="2"/>
</dbReference>
<feature type="repeat" description="TNFR-Cys" evidence="1">
    <location>
        <begin position="26"/>
        <end position="67"/>
    </location>
</feature>
<keyword evidence="2" id="KW-0472">Membrane</keyword>
<gene>
    <name evidence="4" type="ORF">ACEWY4_020430</name>
</gene>
<feature type="domain" description="TNFR-Cys" evidence="3">
    <location>
        <begin position="26"/>
        <end position="67"/>
    </location>
</feature>
<protein>
    <recommendedName>
        <fullName evidence="3">TNFR-Cys domain-containing protein</fullName>
    </recommendedName>
</protein>
<reference evidence="4 5" key="1">
    <citation type="submission" date="2024-09" db="EMBL/GenBank/DDBJ databases">
        <title>A chromosome-level genome assembly of Gray's grenadier anchovy, Coilia grayii.</title>
        <authorList>
            <person name="Fu Z."/>
        </authorList>
    </citation>
    <scope>NUCLEOTIDE SEQUENCE [LARGE SCALE GENOMIC DNA]</scope>
    <source>
        <strain evidence="4">G4</strain>
        <tissue evidence="4">Muscle</tissue>
    </source>
</reference>
<feature type="repeat" description="TNFR-Cys" evidence="1">
    <location>
        <begin position="68"/>
        <end position="109"/>
    </location>
</feature>
<feature type="transmembrane region" description="Helical" evidence="2">
    <location>
        <begin position="165"/>
        <end position="188"/>
    </location>
</feature>
<keyword evidence="5" id="KW-1185">Reference proteome</keyword>
<proteinExistence type="predicted"/>
<accession>A0ABD1JCW4</accession>
<dbReference type="Gene3D" id="2.10.50.10">
    <property type="entry name" value="Tumor Necrosis Factor Receptor, subunit A, domain 2"/>
    <property type="match status" value="2"/>
</dbReference>
<comment type="caution">
    <text evidence="4">The sequence shown here is derived from an EMBL/GenBank/DDBJ whole genome shotgun (WGS) entry which is preliminary data.</text>
</comment>